<gene>
    <name evidence="1" type="ORF">NCTC10699_01459</name>
</gene>
<dbReference type="AlphaFoldDB" id="A0A379B6D2"/>
<sequence>MIALNKSLMYRLNQFYNRLIRTFYESAVYFLFVYIELNK</sequence>
<accession>A0A379B6D2</accession>
<dbReference type="Proteomes" id="UP000254280">
    <property type="component" value="Unassembled WGS sequence"/>
</dbReference>
<reference evidence="1 2" key="1">
    <citation type="submission" date="2018-06" db="EMBL/GenBank/DDBJ databases">
        <authorList>
            <consortium name="Pathogen Informatics"/>
            <person name="Doyle S."/>
        </authorList>
    </citation>
    <scope>NUCLEOTIDE SEQUENCE [LARGE SCALE GENOMIC DNA]</scope>
    <source>
        <strain evidence="1 2">NCTC10699</strain>
    </source>
</reference>
<dbReference type="EMBL" id="UGSS01000002">
    <property type="protein sequence ID" value="SUB33828.1"/>
    <property type="molecule type" value="Genomic_DNA"/>
</dbReference>
<protein>
    <submittedName>
        <fullName evidence="1">Uncharacterized protein</fullName>
    </submittedName>
</protein>
<proteinExistence type="predicted"/>
<keyword evidence="2" id="KW-1185">Reference proteome</keyword>
<name>A0A379B6D2_9PAST</name>
<evidence type="ECO:0000313" key="1">
    <source>
        <dbReference type="EMBL" id="SUB33828.1"/>
    </source>
</evidence>
<organism evidence="1 2">
    <name type="scientific">[Pasteurella] mairii</name>
    <dbReference type="NCBI Taxonomy" id="757"/>
    <lineage>
        <taxon>Bacteria</taxon>
        <taxon>Pseudomonadati</taxon>
        <taxon>Pseudomonadota</taxon>
        <taxon>Gammaproteobacteria</taxon>
        <taxon>Pasteurellales</taxon>
        <taxon>Pasteurellaceae</taxon>
    </lineage>
</organism>
<evidence type="ECO:0000313" key="2">
    <source>
        <dbReference type="Proteomes" id="UP000254280"/>
    </source>
</evidence>